<accession>A0A6A5Z3R5</accession>
<organism evidence="6 7">
    <name type="scientific">Lophiotrema nucula</name>
    <dbReference type="NCBI Taxonomy" id="690887"/>
    <lineage>
        <taxon>Eukaryota</taxon>
        <taxon>Fungi</taxon>
        <taxon>Dikarya</taxon>
        <taxon>Ascomycota</taxon>
        <taxon>Pezizomycotina</taxon>
        <taxon>Dothideomycetes</taxon>
        <taxon>Pleosporomycetidae</taxon>
        <taxon>Pleosporales</taxon>
        <taxon>Lophiotremataceae</taxon>
        <taxon>Lophiotrema</taxon>
    </lineage>
</organism>
<dbReference type="GO" id="GO:0046486">
    <property type="term" value="P:glycerolipid metabolic process"/>
    <property type="evidence" value="ECO:0007669"/>
    <property type="project" value="UniProtKB-ARBA"/>
</dbReference>
<dbReference type="GO" id="GO:0019369">
    <property type="term" value="P:arachidonate metabolic process"/>
    <property type="evidence" value="ECO:0007669"/>
    <property type="project" value="TreeGrafter"/>
</dbReference>
<dbReference type="GO" id="GO:0016020">
    <property type="term" value="C:membrane"/>
    <property type="evidence" value="ECO:0007669"/>
    <property type="project" value="TreeGrafter"/>
</dbReference>
<dbReference type="EMBL" id="ML977327">
    <property type="protein sequence ID" value="KAF2113714.1"/>
    <property type="molecule type" value="Genomic_DNA"/>
</dbReference>
<evidence type="ECO:0000256" key="4">
    <source>
        <dbReference type="ARBA" id="ARBA00023098"/>
    </source>
</evidence>
<reference evidence="6" key="1">
    <citation type="journal article" date="2020" name="Stud. Mycol.">
        <title>101 Dothideomycetes genomes: a test case for predicting lifestyles and emergence of pathogens.</title>
        <authorList>
            <person name="Haridas S."/>
            <person name="Albert R."/>
            <person name="Binder M."/>
            <person name="Bloem J."/>
            <person name="Labutti K."/>
            <person name="Salamov A."/>
            <person name="Andreopoulos B."/>
            <person name="Baker S."/>
            <person name="Barry K."/>
            <person name="Bills G."/>
            <person name="Bluhm B."/>
            <person name="Cannon C."/>
            <person name="Castanera R."/>
            <person name="Culley D."/>
            <person name="Daum C."/>
            <person name="Ezra D."/>
            <person name="Gonzalez J."/>
            <person name="Henrissat B."/>
            <person name="Kuo A."/>
            <person name="Liang C."/>
            <person name="Lipzen A."/>
            <person name="Lutzoni F."/>
            <person name="Magnuson J."/>
            <person name="Mondo S."/>
            <person name="Nolan M."/>
            <person name="Ohm R."/>
            <person name="Pangilinan J."/>
            <person name="Park H.-J."/>
            <person name="Ramirez L."/>
            <person name="Alfaro M."/>
            <person name="Sun H."/>
            <person name="Tritt A."/>
            <person name="Yoshinaga Y."/>
            <person name="Zwiers L.-H."/>
            <person name="Turgeon B."/>
            <person name="Goodwin S."/>
            <person name="Spatafora J."/>
            <person name="Crous P."/>
            <person name="Grigoriev I."/>
        </authorList>
    </citation>
    <scope>NUCLEOTIDE SEQUENCE</scope>
    <source>
        <strain evidence="6">CBS 627.86</strain>
    </source>
</reference>
<dbReference type="PROSITE" id="PS00518">
    <property type="entry name" value="ZF_RING_1"/>
    <property type="match status" value="1"/>
</dbReference>
<keyword evidence="2" id="KW-0863">Zinc-finger</keyword>
<evidence type="ECO:0000313" key="6">
    <source>
        <dbReference type="EMBL" id="KAF2113714.1"/>
    </source>
</evidence>
<dbReference type="GO" id="GO:0047499">
    <property type="term" value="F:calcium-independent phospholipase A2 activity"/>
    <property type="evidence" value="ECO:0007669"/>
    <property type="project" value="TreeGrafter"/>
</dbReference>
<dbReference type="PANTHER" id="PTHR24185">
    <property type="entry name" value="CALCIUM-INDEPENDENT PHOSPHOLIPASE A2-GAMMA"/>
    <property type="match status" value="1"/>
</dbReference>
<dbReference type="SUPFAM" id="SSF52151">
    <property type="entry name" value="FabD/lysophospholipase-like"/>
    <property type="match status" value="1"/>
</dbReference>
<dbReference type="AlphaFoldDB" id="A0A6A5Z3R5"/>
<evidence type="ECO:0000259" key="5">
    <source>
        <dbReference type="Pfam" id="PF01734"/>
    </source>
</evidence>
<keyword evidence="7" id="KW-1185">Reference proteome</keyword>
<dbReference type="PANTHER" id="PTHR24185:SF8">
    <property type="entry name" value="PNPLA DOMAIN-CONTAINING PROTEIN"/>
    <property type="match status" value="1"/>
</dbReference>
<dbReference type="InterPro" id="IPR002641">
    <property type="entry name" value="PNPLA_dom"/>
</dbReference>
<evidence type="ECO:0000256" key="1">
    <source>
        <dbReference type="ARBA" id="ARBA00022723"/>
    </source>
</evidence>
<evidence type="ECO:0000256" key="2">
    <source>
        <dbReference type="ARBA" id="ARBA00022771"/>
    </source>
</evidence>
<dbReference type="InterPro" id="IPR017907">
    <property type="entry name" value="Znf_RING_CS"/>
</dbReference>
<protein>
    <recommendedName>
        <fullName evidence="5">PNPLA domain-containing protein</fullName>
    </recommendedName>
</protein>
<keyword evidence="4" id="KW-0443">Lipid metabolism</keyword>
<dbReference type="Gene3D" id="3.40.1090.10">
    <property type="entry name" value="Cytosolic phospholipase A2 catalytic domain"/>
    <property type="match status" value="1"/>
</dbReference>
<keyword evidence="3" id="KW-0862">Zinc</keyword>
<proteinExistence type="predicted"/>
<sequence>MKSCDHTHWFSLCAANGEASLQQTKRPEALIRQIPRPHLQQPSLFVLIGNTEKSTALRAISSSKRNRRFAIKRNHGEVHLHLDPSGAFNDRPMLIAEGDIVLSKLNPKSLRSEKCHETILRSFQRPFDMEHAAVDIYGQLLYPYTDLFCFFSADLGGFGQIACFLAQLLNRTSKPKILPSVVIVFEADTSHHQWDRNAKETFISLIRGATIKNPFDYFAQVDVIAVQPKGRISDVARYRPVKERLMRISDQIREYRRDSSMLFSANHLAAILEASSDCLITSHEPIDVVRISRIQNPVAPDLDEHLSTMLQGALSPRSACPEMVFETLYKGAISRATSGQISDMVASDFIGEYGRDCHHRDCDKNSAVEIHRNSLVDFRPVLQGMRSSSTCLCCLRRRPQYCLPCGHCLCENCIIVFGESTSDVCVFKVSRCFLCDQEMREEITVRVRPLTAGAGFLCIDGGGARGIIPLTIMKLIQDRLGSIPLQRCIPLSFGVSVGAIIATEHFILGRPLDESIRTFSDMVTQVFKPRKSSSIPVLSQIVRTILAYFTDGLYPASNINNALREWIQGKNLLDCSHATSTGTKVGLPVATVSELPSFRFFTNYNGVGERDAQQDRGVIKPKEGHANVPLGVIIFPPEHIEEVGTFQDPGPLENDPLLWALSEFSALYPRLQAPDFAISLGTGEPAQTGYDASTEDRRGVLMENMRGRAIRRVSRALINAGQKFPRYHRLSIAFGSTEPRLDDVDSIPELIARVRADKSLGESIDNVAHCLIASLFYFELDSLPEWRDGGHVLNGRILCCIRPGDAEFDELLMRLTGQAAKFHVNDGQLSGVVTFGERVQIQVSEEFTISMKLKDGKAYSISGSPFTVKSLVQAQGLDAHFGRADHRKRKRSIWNCASYHNMKRQCIERN</sequence>
<name>A0A6A5Z3R5_9PLEO</name>
<feature type="domain" description="PNPLA" evidence="5">
    <location>
        <begin position="457"/>
        <end position="582"/>
    </location>
</feature>
<gene>
    <name evidence="6" type="ORF">BDV96DRAFT_601192</name>
</gene>
<keyword evidence="1" id="KW-0479">Metal-binding</keyword>
<dbReference type="OrthoDB" id="194358at2759"/>
<evidence type="ECO:0000313" key="7">
    <source>
        <dbReference type="Proteomes" id="UP000799770"/>
    </source>
</evidence>
<dbReference type="Proteomes" id="UP000799770">
    <property type="component" value="Unassembled WGS sequence"/>
</dbReference>
<evidence type="ECO:0000256" key="3">
    <source>
        <dbReference type="ARBA" id="ARBA00022833"/>
    </source>
</evidence>
<dbReference type="Pfam" id="PF01734">
    <property type="entry name" value="Patatin"/>
    <property type="match status" value="1"/>
</dbReference>
<dbReference type="GO" id="GO:0008270">
    <property type="term" value="F:zinc ion binding"/>
    <property type="evidence" value="ECO:0007669"/>
    <property type="project" value="UniProtKB-KW"/>
</dbReference>
<dbReference type="InterPro" id="IPR016035">
    <property type="entry name" value="Acyl_Trfase/lysoPLipase"/>
</dbReference>